<proteinExistence type="predicted"/>
<dbReference type="OrthoDB" id="3295600at2"/>
<keyword evidence="1" id="KW-0732">Signal</keyword>
<gene>
    <name evidence="2" type="ORF">FN961_10070</name>
</gene>
<dbReference type="RefSeq" id="WP_144040056.1">
    <property type="nucleotide sequence ID" value="NZ_BMPL01000008.1"/>
</dbReference>
<dbReference type="EMBL" id="VKGK01000010">
    <property type="protein sequence ID" value="TRY14440.1"/>
    <property type="molecule type" value="Genomic_DNA"/>
</dbReference>
<feature type="chain" id="PRO_5022236510" evidence="1">
    <location>
        <begin position="23"/>
        <end position="258"/>
    </location>
</feature>
<evidence type="ECO:0000313" key="3">
    <source>
        <dbReference type="Proteomes" id="UP000318126"/>
    </source>
</evidence>
<feature type="signal peptide" evidence="1">
    <location>
        <begin position="1"/>
        <end position="22"/>
    </location>
</feature>
<name>A0A553JPT1_SHEHA</name>
<accession>A0A553JPT1</accession>
<dbReference type="Proteomes" id="UP000318126">
    <property type="component" value="Unassembled WGS sequence"/>
</dbReference>
<dbReference type="AlphaFoldDB" id="A0A553JPT1"/>
<protein>
    <submittedName>
        <fullName evidence="2">DUF2927 domain-containing protein</fullName>
    </submittedName>
</protein>
<evidence type="ECO:0000256" key="1">
    <source>
        <dbReference type="SAM" id="SignalP"/>
    </source>
</evidence>
<evidence type="ECO:0000313" key="2">
    <source>
        <dbReference type="EMBL" id="TRY14440.1"/>
    </source>
</evidence>
<sequence length="258" mass="29068">MKNRLLTALALCCLFSSVNTLALDRKTPEYLQEAFIEVAMRNEYDSGKHQIRKWQQPLRIWLDHRVGDEQKHTRLATMHIEHLAAITGHELQLATSLNQSNVHLVFTRQSRWTQEVADLLGAGAVKNLHSAVCIASVKVNSVGEIMKAWVVIPVDQAQMHGKLVACVVEELTQIMGLPNDSDKVFPSIFNDKIPQNLLSGLDGLLLKMLYYSEVTPGMSEDKVKRVLTPLLDSWKKNGTITNADKEIRRGKLYPLLGY</sequence>
<dbReference type="InterPro" id="IPR021323">
    <property type="entry name" value="DUF2927"/>
</dbReference>
<organism evidence="2 3">
    <name type="scientific">Shewanella hanedai</name>
    <name type="common">Alteromonas hanedai</name>
    <dbReference type="NCBI Taxonomy" id="25"/>
    <lineage>
        <taxon>Bacteria</taxon>
        <taxon>Pseudomonadati</taxon>
        <taxon>Pseudomonadota</taxon>
        <taxon>Gammaproteobacteria</taxon>
        <taxon>Alteromonadales</taxon>
        <taxon>Shewanellaceae</taxon>
        <taxon>Shewanella</taxon>
    </lineage>
</organism>
<comment type="caution">
    <text evidence="2">The sequence shown here is derived from an EMBL/GenBank/DDBJ whole genome shotgun (WGS) entry which is preliminary data.</text>
</comment>
<dbReference type="Pfam" id="PF11150">
    <property type="entry name" value="DUF2927"/>
    <property type="match status" value="1"/>
</dbReference>
<reference evidence="3" key="1">
    <citation type="submission" date="2019-07" db="EMBL/GenBank/DDBJ databases">
        <title>Shewanella sp. YLB-08 draft genomic sequence.</title>
        <authorList>
            <person name="Yu L."/>
        </authorList>
    </citation>
    <scope>NUCLEOTIDE SEQUENCE [LARGE SCALE GENOMIC DNA]</scope>
    <source>
        <strain evidence="3">JCM 20706</strain>
    </source>
</reference>
<keyword evidence="3" id="KW-1185">Reference proteome</keyword>